<evidence type="ECO:0008006" key="4">
    <source>
        <dbReference type="Google" id="ProtNLM"/>
    </source>
</evidence>
<evidence type="ECO:0000313" key="3">
    <source>
        <dbReference type="Proteomes" id="UP001238088"/>
    </source>
</evidence>
<evidence type="ECO:0000256" key="1">
    <source>
        <dbReference type="SAM" id="Phobius"/>
    </source>
</evidence>
<evidence type="ECO:0000313" key="2">
    <source>
        <dbReference type="EMBL" id="MDQ0271667.1"/>
    </source>
</evidence>
<feature type="transmembrane region" description="Helical" evidence="1">
    <location>
        <begin position="52"/>
        <end position="73"/>
    </location>
</feature>
<protein>
    <recommendedName>
        <fullName evidence="4">DUF4367 domain-containing protein</fullName>
    </recommendedName>
</protein>
<dbReference type="Proteomes" id="UP001238088">
    <property type="component" value="Unassembled WGS sequence"/>
</dbReference>
<dbReference type="EMBL" id="JAUSUB010000016">
    <property type="protein sequence ID" value="MDQ0271667.1"/>
    <property type="molecule type" value="Genomic_DNA"/>
</dbReference>
<comment type="caution">
    <text evidence="2">The sequence shown here is derived from an EMBL/GenBank/DDBJ whole genome shotgun (WGS) entry which is preliminary data.</text>
</comment>
<dbReference type="RefSeq" id="WP_307476989.1">
    <property type="nucleotide sequence ID" value="NZ_JAUSUB010000016.1"/>
</dbReference>
<keyword evidence="1" id="KW-1133">Transmembrane helix</keyword>
<name>A0ABU0AK88_9BACI</name>
<organism evidence="2 3">
    <name type="scientific">Cytobacillus purgationiresistens</name>
    <dbReference type="NCBI Taxonomy" id="863449"/>
    <lineage>
        <taxon>Bacteria</taxon>
        <taxon>Bacillati</taxon>
        <taxon>Bacillota</taxon>
        <taxon>Bacilli</taxon>
        <taxon>Bacillales</taxon>
        <taxon>Bacillaceae</taxon>
        <taxon>Cytobacillus</taxon>
    </lineage>
</organism>
<gene>
    <name evidence="2" type="ORF">J2S17_003555</name>
</gene>
<keyword evidence="1" id="KW-0812">Transmembrane</keyword>
<proteinExistence type="predicted"/>
<reference evidence="2 3" key="1">
    <citation type="submission" date="2023-07" db="EMBL/GenBank/DDBJ databases">
        <title>Genomic Encyclopedia of Type Strains, Phase IV (KMG-IV): sequencing the most valuable type-strain genomes for metagenomic binning, comparative biology and taxonomic classification.</title>
        <authorList>
            <person name="Goeker M."/>
        </authorList>
    </citation>
    <scope>NUCLEOTIDE SEQUENCE [LARGE SCALE GENOMIC DNA]</scope>
    <source>
        <strain evidence="2 3">DSM 23494</strain>
    </source>
</reference>
<accession>A0ABU0AK88</accession>
<keyword evidence="1" id="KW-0472">Membrane</keyword>
<sequence length="237" mass="27862">MNPFKERNELDSSFSSMSEKVHLSKEEQDEIWIKMIRAKKTLPNRKRKPSKWVYFIQAGSAAIIILILIMPFINNQPPLNVDSNEFDRFFHNKMQAMHNGEKDYEYLLVHTQFNRVQKGDAIAVFKEYTERGEQIFIAYLKKENNKWEWKQTRGAAWDTPVKWSAMNEFPYIYSGALSDQNVTAVYAGEEEAEIIEVEKNKRFWFAISPIAKVKVKYKMKDGTGEIIEEKDESMLLN</sequence>
<keyword evidence="3" id="KW-1185">Reference proteome</keyword>